<gene>
    <name evidence="1" type="ORF">ACFFLS_10010</name>
</gene>
<proteinExistence type="predicted"/>
<reference evidence="1 2" key="1">
    <citation type="submission" date="2024-09" db="EMBL/GenBank/DDBJ databases">
        <authorList>
            <person name="Sun Q."/>
            <person name="Mori K."/>
        </authorList>
    </citation>
    <scope>NUCLEOTIDE SEQUENCE [LARGE SCALE GENOMIC DNA]</scope>
    <source>
        <strain evidence="1 2">CGMCC 1.12926</strain>
    </source>
</reference>
<dbReference type="EMBL" id="JBHLYW010000008">
    <property type="protein sequence ID" value="MFC0077374.1"/>
    <property type="molecule type" value="Genomic_DNA"/>
</dbReference>
<dbReference type="SUPFAM" id="SSF82185">
    <property type="entry name" value="Histone H3 K4-specific methyltransferase SET7/9 N-terminal domain"/>
    <property type="match status" value="1"/>
</dbReference>
<name>A0ABV6BPI9_9FLAO</name>
<keyword evidence="2" id="KW-1185">Reference proteome</keyword>
<protein>
    <submittedName>
        <fullName evidence="1">Uncharacterized protein</fullName>
    </submittedName>
</protein>
<comment type="caution">
    <text evidence="1">The sequence shown here is derived from an EMBL/GenBank/DDBJ whole genome shotgun (WGS) entry which is preliminary data.</text>
</comment>
<accession>A0ABV6BPI9</accession>
<evidence type="ECO:0000313" key="1">
    <source>
        <dbReference type="EMBL" id="MFC0077374.1"/>
    </source>
</evidence>
<evidence type="ECO:0000313" key="2">
    <source>
        <dbReference type="Proteomes" id="UP001589734"/>
    </source>
</evidence>
<organism evidence="1 2">
    <name type="scientific">Flavobacterium procerum</name>
    <dbReference type="NCBI Taxonomy" id="1455569"/>
    <lineage>
        <taxon>Bacteria</taxon>
        <taxon>Pseudomonadati</taxon>
        <taxon>Bacteroidota</taxon>
        <taxon>Flavobacteriia</taxon>
        <taxon>Flavobacteriales</taxon>
        <taxon>Flavobacteriaceae</taxon>
        <taxon>Flavobacterium</taxon>
    </lineage>
</organism>
<sequence>MKNKYYFFLFFIILSCGILKKQEAKIGFVEVDCLTMDNYNSNYLFKDFPNREKDFSGCEIRTEFVDGCSREGKISNGYKEGKFITKACCCDNLGNLKRFSKEEYFKCGLRDSIFKIIDVDNKVIYETTFKMGTGLWKEFHGNRKIYFEAYTKDGYFTDTLKLYNNKGRLTEKLLYKKDSLVFNQKYDPNIVDTLENGIKVRNTYKQKWLSSYNQPDWLYKKEYENESFTYNDKGEMILKTKRTFENGVEKNYREAINGNQVTKTIRTVKAKDTLFESEKEYKNGQLIKNKFILERSKKNPYFMCTEGYDEQGNKTYISLRMVKDKIKDGIYFLTQTDYFENKKKVSHSDEVVLNVKFTENPFTQTETIEKTYYNLNNTLFKKEYIIHKSGTYNYGCSQGSYSEKFDETTITKTEYYENGHLVKTEENKN</sequence>
<dbReference type="PROSITE" id="PS51257">
    <property type="entry name" value="PROKAR_LIPOPROTEIN"/>
    <property type="match status" value="1"/>
</dbReference>
<dbReference type="RefSeq" id="WP_379685126.1">
    <property type="nucleotide sequence ID" value="NZ_JBHLYW010000008.1"/>
</dbReference>
<dbReference type="Proteomes" id="UP001589734">
    <property type="component" value="Unassembled WGS sequence"/>
</dbReference>